<dbReference type="eggNOG" id="ENOG5031RGB">
    <property type="taxonomic scope" value="Bacteria"/>
</dbReference>
<keyword evidence="1" id="KW-0472">Membrane</keyword>
<feature type="transmembrane region" description="Helical" evidence="1">
    <location>
        <begin position="97"/>
        <end position="119"/>
    </location>
</feature>
<dbReference type="HOGENOM" id="CLU_2068023_0_0_6"/>
<dbReference type="Proteomes" id="UP000023785">
    <property type="component" value="Unassembled WGS sequence"/>
</dbReference>
<name>V2TS02_9GAMM</name>
<dbReference type="RefSeq" id="WP_023272416.1">
    <property type="nucleotide sequence ID" value="NZ_KI530712.1"/>
</dbReference>
<evidence type="ECO:0000313" key="2">
    <source>
        <dbReference type="EMBL" id="ESK40382.1"/>
    </source>
</evidence>
<sequence>MNTHTIDGFNFDLPINIEQVKALAKFHRDQLHESLYHKNDKVGNIGITQRANILSFTKVLDVSSQKQFYDVYNTELKQLSTLQNVEEDHHEKGVNPVLLIVILACLAATLYFVFVHHIVPTT</sequence>
<accession>V2TS02</accession>
<dbReference type="OrthoDB" id="6711099at2"/>
<reference evidence="2 3" key="1">
    <citation type="submission" date="2013-10" db="EMBL/GenBank/DDBJ databases">
        <title>The Genome Sequence of Acinetobacter nectaris CIP 110549.</title>
        <authorList>
            <consortium name="The Broad Institute Genomics Platform"/>
            <consortium name="The Broad Institute Genome Sequencing Center for Infectious Disease"/>
            <person name="Cerqueira G."/>
            <person name="Feldgarden M."/>
            <person name="Courvalin P."/>
            <person name="Grillot-Courvalin C."/>
            <person name="Clermont D."/>
            <person name="Rocha E."/>
            <person name="Yoon E.-J."/>
            <person name="Nemec A."/>
            <person name="Young S.K."/>
            <person name="Zeng Q."/>
            <person name="Gargeya S."/>
            <person name="Fitzgerald M."/>
            <person name="Abouelleil A."/>
            <person name="Alvarado L."/>
            <person name="Berlin A.M."/>
            <person name="Chapman S.B."/>
            <person name="Gainer-Dewar J."/>
            <person name="Goldberg J."/>
            <person name="Gnerre S."/>
            <person name="Griggs A."/>
            <person name="Gujja S."/>
            <person name="Hansen M."/>
            <person name="Howarth C."/>
            <person name="Imamovic A."/>
            <person name="Ireland A."/>
            <person name="Larimer J."/>
            <person name="McCowan C."/>
            <person name="Murphy C."/>
            <person name="Pearson M."/>
            <person name="Poon T.W."/>
            <person name="Priest M."/>
            <person name="Roberts A."/>
            <person name="Saif S."/>
            <person name="Shea T."/>
            <person name="Sykes S."/>
            <person name="Wortman J."/>
            <person name="Nusbaum C."/>
            <person name="Birren B."/>
        </authorList>
    </citation>
    <scope>NUCLEOTIDE SEQUENCE [LARGE SCALE GENOMIC DNA]</scope>
    <source>
        <strain evidence="2 3">CIP 110549</strain>
    </source>
</reference>
<organism evidence="2 3">
    <name type="scientific">Acinetobacter nectaris CIP 110549</name>
    <dbReference type="NCBI Taxonomy" id="1392540"/>
    <lineage>
        <taxon>Bacteria</taxon>
        <taxon>Pseudomonadati</taxon>
        <taxon>Pseudomonadota</taxon>
        <taxon>Gammaproteobacteria</taxon>
        <taxon>Moraxellales</taxon>
        <taxon>Moraxellaceae</taxon>
        <taxon>Acinetobacter</taxon>
    </lineage>
</organism>
<evidence type="ECO:0000313" key="3">
    <source>
        <dbReference type="Proteomes" id="UP000023785"/>
    </source>
</evidence>
<comment type="caution">
    <text evidence="2">The sequence shown here is derived from an EMBL/GenBank/DDBJ whole genome shotgun (WGS) entry which is preliminary data.</text>
</comment>
<keyword evidence="1" id="KW-1133">Transmembrane helix</keyword>
<protein>
    <submittedName>
        <fullName evidence="2">Uncharacterized protein</fullName>
    </submittedName>
</protein>
<keyword evidence="3" id="KW-1185">Reference proteome</keyword>
<evidence type="ECO:0000256" key="1">
    <source>
        <dbReference type="SAM" id="Phobius"/>
    </source>
</evidence>
<dbReference type="EMBL" id="AYER01000003">
    <property type="protein sequence ID" value="ESK40382.1"/>
    <property type="molecule type" value="Genomic_DNA"/>
</dbReference>
<proteinExistence type="predicted"/>
<dbReference type="PATRIC" id="fig|1392540.3.peg.806"/>
<dbReference type="AlphaFoldDB" id="V2TS02"/>
<keyword evidence="1" id="KW-0812">Transmembrane</keyword>
<gene>
    <name evidence="2" type="ORF">P256_00834</name>
</gene>
<dbReference type="STRING" id="1392540.P256_00834"/>